<evidence type="ECO:0000313" key="8">
    <source>
        <dbReference type="Proteomes" id="UP000271974"/>
    </source>
</evidence>
<dbReference type="OrthoDB" id="6276488at2759"/>
<evidence type="ECO:0000256" key="2">
    <source>
        <dbReference type="ARBA" id="ARBA00022692"/>
    </source>
</evidence>
<feature type="transmembrane region" description="Helical" evidence="5">
    <location>
        <begin position="33"/>
        <end position="63"/>
    </location>
</feature>
<feature type="transmembrane region" description="Helical" evidence="5">
    <location>
        <begin position="316"/>
        <end position="335"/>
    </location>
</feature>
<dbReference type="SUPFAM" id="SSF81321">
    <property type="entry name" value="Family A G protein-coupled receptor-like"/>
    <property type="match status" value="1"/>
</dbReference>
<proteinExistence type="predicted"/>
<dbReference type="PRINTS" id="PR00237">
    <property type="entry name" value="GPCRRHODOPSN"/>
</dbReference>
<keyword evidence="3 5" id="KW-1133">Transmembrane helix</keyword>
<dbReference type="GO" id="GO:0016020">
    <property type="term" value="C:membrane"/>
    <property type="evidence" value="ECO:0007669"/>
    <property type="project" value="UniProtKB-SubCell"/>
</dbReference>
<keyword evidence="2 5" id="KW-0812">Transmembrane</keyword>
<dbReference type="PROSITE" id="PS50262">
    <property type="entry name" value="G_PROTEIN_RECEP_F1_2"/>
    <property type="match status" value="1"/>
</dbReference>
<evidence type="ECO:0000259" key="6">
    <source>
        <dbReference type="PROSITE" id="PS50262"/>
    </source>
</evidence>
<dbReference type="PANTHER" id="PTHR46641:SF18">
    <property type="entry name" value="G-PROTEIN COUPLED RECEPTORS FAMILY 1 PROFILE DOMAIN-CONTAINING PROTEIN"/>
    <property type="match status" value="1"/>
</dbReference>
<reference evidence="7 8" key="1">
    <citation type="submission" date="2019-01" db="EMBL/GenBank/DDBJ databases">
        <title>A draft genome assembly of the solar-powered sea slug Elysia chlorotica.</title>
        <authorList>
            <person name="Cai H."/>
            <person name="Li Q."/>
            <person name="Fang X."/>
            <person name="Li J."/>
            <person name="Curtis N.E."/>
            <person name="Altenburger A."/>
            <person name="Shibata T."/>
            <person name="Feng M."/>
            <person name="Maeda T."/>
            <person name="Schwartz J.A."/>
            <person name="Shigenobu S."/>
            <person name="Lundholm N."/>
            <person name="Nishiyama T."/>
            <person name="Yang H."/>
            <person name="Hasebe M."/>
            <person name="Li S."/>
            <person name="Pierce S.K."/>
            <person name="Wang J."/>
        </authorList>
    </citation>
    <scope>NUCLEOTIDE SEQUENCE [LARGE SCALE GENOMIC DNA]</scope>
    <source>
        <strain evidence="7">EC2010</strain>
        <tissue evidence="7">Whole organism of an adult</tissue>
    </source>
</reference>
<feature type="transmembrane region" description="Helical" evidence="5">
    <location>
        <begin position="164"/>
        <end position="184"/>
    </location>
</feature>
<dbReference type="GO" id="GO:0004930">
    <property type="term" value="F:G protein-coupled receptor activity"/>
    <property type="evidence" value="ECO:0007669"/>
    <property type="project" value="InterPro"/>
</dbReference>
<name>A0A3S1HYR2_ELYCH</name>
<comment type="caution">
    <text evidence="7">The sequence shown here is derived from an EMBL/GenBank/DDBJ whole genome shotgun (WGS) entry which is preliminary data.</text>
</comment>
<dbReference type="Proteomes" id="UP000271974">
    <property type="component" value="Unassembled WGS sequence"/>
</dbReference>
<protein>
    <recommendedName>
        <fullName evidence="6">G-protein coupled receptors family 1 profile domain-containing protein</fullName>
    </recommendedName>
</protein>
<dbReference type="Pfam" id="PF00001">
    <property type="entry name" value="7tm_1"/>
    <property type="match status" value="1"/>
</dbReference>
<feature type="transmembrane region" description="Helical" evidence="5">
    <location>
        <begin position="279"/>
        <end position="304"/>
    </location>
</feature>
<sequence>MEHLNGTNGSTASLAGENRTLSITTSMDAMDHILLVIPALTWTLLTTGTIGIIGNILTLLVYARLGFSETINISYTALAVSDLCTVLSAMVAGFCLSPAMQALLGHLKVRVDLGRLMTFTGLWPHYASSRTTAFLTAWISLERCLGVLFPIRVKVIITRKVTKVVVSAIFVLGCCPVVFAYIGLVTDSTFDAETNITTLNIYYRSEEGRSFFFEVAVVLYGAIYSVLSWTIVTVCTAFLIVKLRQSGHWRKQNATTISPIPTLRSQGNKNARENRVIKTVVMICSMFIVCSFPISASTLASIVLRDTFSLNSHSRSLFMVNLVIALLFGFHVSWVKVELEEPAWARCRLGISTQVADLSTPTLTPYLALYQPQSSPSP</sequence>
<evidence type="ECO:0000256" key="1">
    <source>
        <dbReference type="ARBA" id="ARBA00004370"/>
    </source>
</evidence>
<feature type="transmembrane region" description="Helical" evidence="5">
    <location>
        <begin position="217"/>
        <end position="241"/>
    </location>
</feature>
<dbReference type="Gene3D" id="1.20.1070.10">
    <property type="entry name" value="Rhodopsin 7-helix transmembrane proteins"/>
    <property type="match status" value="1"/>
</dbReference>
<evidence type="ECO:0000256" key="3">
    <source>
        <dbReference type="ARBA" id="ARBA00022989"/>
    </source>
</evidence>
<gene>
    <name evidence="7" type="ORF">EGW08_003417</name>
</gene>
<evidence type="ECO:0000313" key="7">
    <source>
        <dbReference type="EMBL" id="RUS88787.1"/>
    </source>
</evidence>
<evidence type="ECO:0000256" key="5">
    <source>
        <dbReference type="SAM" id="Phobius"/>
    </source>
</evidence>
<dbReference type="STRING" id="188477.A0A3S1HYR2"/>
<dbReference type="AlphaFoldDB" id="A0A3S1HYR2"/>
<dbReference type="InterPro" id="IPR052954">
    <property type="entry name" value="GPCR-Ligand_Int"/>
</dbReference>
<dbReference type="EMBL" id="RQTK01000073">
    <property type="protein sequence ID" value="RUS88787.1"/>
    <property type="molecule type" value="Genomic_DNA"/>
</dbReference>
<dbReference type="InterPro" id="IPR000276">
    <property type="entry name" value="GPCR_Rhodpsn"/>
</dbReference>
<keyword evidence="4 5" id="KW-0472">Membrane</keyword>
<dbReference type="PANTHER" id="PTHR46641">
    <property type="entry name" value="FMRFAMIDE RECEPTOR-RELATED"/>
    <property type="match status" value="1"/>
</dbReference>
<feature type="domain" description="G-protein coupled receptors family 1 profile" evidence="6">
    <location>
        <begin position="54"/>
        <end position="336"/>
    </location>
</feature>
<comment type="subcellular location">
    <subcellularLocation>
        <location evidence="1">Membrane</location>
    </subcellularLocation>
</comment>
<accession>A0A3S1HYR2</accession>
<dbReference type="InterPro" id="IPR017452">
    <property type="entry name" value="GPCR_Rhodpsn_7TM"/>
</dbReference>
<keyword evidence="8" id="KW-1185">Reference proteome</keyword>
<feature type="transmembrane region" description="Helical" evidence="5">
    <location>
        <begin position="75"/>
        <end position="100"/>
    </location>
</feature>
<evidence type="ECO:0000256" key="4">
    <source>
        <dbReference type="ARBA" id="ARBA00023136"/>
    </source>
</evidence>
<organism evidence="7 8">
    <name type="scientific">Elysia chlorotica</name>
    <name type="common">Eastern emerald elysia</name>
    <name type="synonym">Sea slug</name>
    <dbReference type="NCBI Taxonomy" id="188477"/>
    <lineage>
        <taxon>Eukaryota</taxon>
        <taxon>Metazoa</taxon>
        <taxon>Spiralia</taxon>
        <taxon>Lophotrochozoa</taxon>
        <taxon>Mollusca</taxon>
        <taxon>Gastropoda</taxon>
        <taxon>Heterobranchia</taxon>
        <taxon>Euthyneura</taxon>
        <taxon>Panpulmonata</taxon>
        <taxon>Sacoglossa</taxon>
        <taxon>Placobranchoidea</taxon>
        <taxon>Plakobranchidae</taxon>
        <taxon>Elysia</taxon>
    </lineage>
</organism>
<feature type="transmembrane region" description="Helical" evidence="5">
    <location>
        <begin position="132"/>
        <end position="152"/>
    </location>
</feature>